<dbReference type="Pfam" id="PF02141">
    <property type="entry name" value="DENN"/>
    <property type="match status" value="1"/>
</dbReference>
<sequence length="1389" mass="153727">MKSSSASHDKDPFSLNPQLLVNTPPLPSLNPSELSDKFSSNHQNINNLKDAKSIKNFKSKSSRKEISRDTNPNNPIESLSSLDHLPKALTDLTQNSLFNQNHSSNLLKSQLGSNLNSPNSPLSITLSPANSPTLASLYIVCGLPKDPQCWTLAQPDHLPCHLDGAVPRFWRPEILGTSISGQDIDLIPINQILNSPDLNINHDSINNSKNLNSISNLDRPLINHSLKSKLKKFTLPDSSSEFTIGKDELFKIQAKSMKLSFTREVEVIASTIQPPSTTHAFSFSLPPNSNTLPDSIGTIGQEWDLNLANSSQSISSSNPSNREKTYYGVCLKVWSHSDRARADAIRKAVEEGSKAKSTAIARAVKAAAAGKRLGARLERAARNPMGNLPTPEGLAGRPWSAVSHGSRRGSLNSSSNPNLETDTETEAFYSESEWDGPSNNLPITHLPIGTPFWLPYCLILISRFPIYDLLTDYLRINWARYHHAIGKHSQQMIKILNFPISNSNSLIKIPVGNRSNESNTCFILNLPGKKNLTFGGLDQVNFTMWPVFKSLSLSNIISIYEIGLSPMGRVVFFSKYPVMLNMAVETFRVLLELRGWRGMCQNIVHARDVKIYLEDPGPFLLGLNSQLRPIASNPPPEVMIVDLDTDTIKCPNPHPHALSRGPKRLKIERKLEEALGNFGGAKSVPVEFHEAFPGGRFRPFSAVEIKGQPSEAERLLPPSDWNWDQDKTILKFDAVMSKVPSKGISKILKKKTYRQAAVLDSSAQYVQETVRKHTIGFVNRRDLLETKIWKLNRRLAFLMAESMEWKRHFQTFQKHADLLSAESQDLKTRLENERREHRTLSGVVTEQKEKQSKLEKKLLETEQAWMAAQVELAKAHDVREELERQKAVMVSEMKFIALSGEDESMLDEIVPKIESQNSSSIQSNPTNHRVSLTSKNLRRFSAHAHLTSANQSQRSTLINSNEEPDSECNSQRQLQTPSRGCDSEMGETLSDSGTGLSEIQFDDERTLLSRNAVLETMKSIQGRLEAALRTAGQLDEEELRSYDVSGGRLGFPRSPLSRMSGESYDSKVISIQRGRRKPQNSSGQQTEGEGSNHSKTSSPMISSDSMGHLSSNPEGLGNKISNIKSNGVPLDRQRSDPRASAVSLLMPGSSIFGGDRTSCGTDLTQPSSGFSVSDHSHSKLKTVIDKDEDEDESEDEQGDDNEGSEALDSTDDGASFISAAESSNLSQNQTPASPWILQSDSNNSSPTVSFASPLIATSRVSIVGSRDDQYLGQILEGQGLTSDSKIESKDAKFPMSMLLDDDKQIRKEMNIDSHQRYIGTDQIHNRNQKSLKVIHHRAQDGKGSIITYRGSFRSNDSSSTVKTVTKRHGSIGGTTIGRQSNESNYSIPI</sequence>
<feature type="compositionally biased region" description="Polar residues" evidence="2">
    <location>
        <begin position="1220"/>
        <end position="1248"/>
    </location>
</feature>
<feature type="compositionally biased region" description="Polar residues" evidence="2">
    <location>
        <begin position="69"/>
        <end position="80"/>
    </location>
</feature>
<evidence type="ECO:0000313" key="5">
    <source>
        <dbReference type="Proteomes" id="UP000765509"/>
    </source>
</evidence>
<dbReference type="OrthoDB" id="6019893at2759"/>
<reference evidence="4" key="1">
    <citation type="submission" date="2021-03" db="EMBL/GenBank/DDBJ databases">
        <title>Draft genome sequence of rust myrtle Austropuccinia psidii MF-1, a brazilian biotype.</title>
        <authorList>
            <person name="Quecine M.C."/>
            <person name="Pachon D.M.R."/>
            <person name="Bonatelli M.L."/>
            <person name="Correr F.H."/>
            <person name="Franceschini L.M."/>
            <person name="Leite T.F."/>
            <person name="Margarido G.R.A."/>
            <person name="Almeida C.A."/>
            <person name="Ferrarezi J.A."/>
            <person name="Labate C.A."/>
        </authorList>
    </citation>
    <scope>NUCLEOTIDE SEQUENCE</scope>
    <source>
        <strain evidence="4">MF-1</strain>
    </source>
</reference>
<evidence type="ECO:0000259" key="3">
    <source>
        <dbReference type="SMART" id="SM00799"/>
    </source>
</evidence>
<feature type="coiled-coil region" evidence="1">
    <location>
        <begin position="816"/>
        <end position="864"/>
    </location>
</feature>
<dbReference type="InterPro" id="IPR043153">
    <property type="entry name" value="DENN_C"/>
</dbReference>
<evidence type="ECO:0000256" key="2">
    <source>
        <dbReference type="SAM" id="MobiDB-lite"/>
    </source>
</evidence>
<proteinExistence type="predicted"/>
<feature type="compositionally biased region" description="Acidic residues" evidence="2">
    <location>
        <begin position="1186"/>
        <end position="1211"/>
    </location>
</feature>
<feature type="compositionally biased region" description="Polar residues" evidence="2">
    <location>
        <begin position="1079"/>
        <end position="1125"/>
    </location>
</feature>
<feature type="domain" description="cDENN" evidence="3">
    <location>
        <begin position="453"/>
        <end position="646"/>
    </location>
</feature>
<comment type="caution">
    <text evidence="4">The sequence shown here is derived from an EMBL/GenBank/DDBJ whole genome shotgun (WGS) entry which is preliminary data.</text>
</comment>
<feature type="region of interest" description="Disordered" evidence="2">
    <location>
        <begin position="1044"/>
        <end position="1248"/>
    </location>
</feature>
<feature type="region of interest" description="Disordered" evidence="2">
    <location>
        <begin position="945"/>
        <end position="995"/>
    </location>
</feature>
<keyword evidence="5" id="KW-1185">Reference proteome</keyword>
<feature type="compositionally biased region" description="Polar residues" evidence="2">
    <location>
        <begin position="947"/>
        <end position="978"/>
    </location>
</feature>
<feature type="region of interest" description="Disordered" evidence="2">
    <location>
        <begin position="1"/>
        <end position="80"/>
    </location>
</feature>
<dbReference type="SMART" id="SM00799">
    <property type="entry name" value="DENN"/>
    <property type="match status" value="1"/>
</dbReference>
<organism evidence="4 5">
    <name type="scientific">Austropuccinia psidii MF-1</name>
    <dbReference type="NCBI Taxonomy" id="1389203"/>
    <lineage>
        <taxon>Eukaryota</taxon>
        <taxon>Fungi</taxon>
        <taxon>Dikarya</taxon>
        <taxon>Basidiomycota</taxon>
        <taxon>Pucciniomycotina</taxon>
        <taxon>Pucciniomycetes</taxon>
        <taxon>Pucciniales</taxon>
        <taxon>Sphaerophragmiaceae</taxon>
        <taxon>Austropuccinia</taxon>
    </lineage>
</organism>
<feature type="region of interest" description="Disordered" evidence="2">
    <location>
        <begin position="383"/>
        <end position="431"/>
    </location>
</feature>
<feature type="compositionally biased region" description="Low complexity" evidence="2">
    <location>
        <begin position="19"/>
        <end position="33"/>
    </location>
</feature>
<feature type="compositionally biased region" description="Polar residues" evidence="2">
    <location>
        <begin position="1376"/>
        <end position="1389"/>
    </location>
</feature>
<protein>
    <recommendedName>
        <fullName evidence="3">cDENN domain-containing protein</fullName>
    </recommendedName>
</protein>
<dbReference type="Proteomes" id="UP000765509">
    <property type="component" value="Unassembled WGS sequence"/>
</dbReference>
<feature type="compositionally biased region" description="Polar residues" evidence="2">
    <location>
        <begin position="37"/>
        <end position="47"/>
    </location>
</feature>
<dbReference type="Gene3D" id="3.40.50.11500">
    <property type="match status" value="1"/>
</dbReference>
<feature type="region of interest" description="Disordered" evidence="2">
    <location>
        <begin position="1368"/>
        <end position="1389"/>
    </location>
</feature>
<keyword evidence="1" id="KW-0175">Coiled coil</keyword>
<evidence type="ECO:0000256" key="1">
    <source>
        <dbReference type="SAM" id="Coils"/>
    </source>
</evidence>
<dbReference type="EMBL" id="AVOT02006531">
    <property type="protein sequence ID" value="MBW0481814.1"/>
    <property type="molecule type" value="Genomic_DNA"/>
</dbReference>
<gene>
    <name evidence="4" type="ORF">O181_021529</name>
</gene>
<name>A0A9Q3CAY5_9BASI</name>
<dbReference type="InterPro" id="IPR001194">
    <property type="entry name" value="cDENN_dom"/>
</dbReference>
<evidence type="ECO:0000313" key="4">
    <source>
        <dbReference type="EMBL" id="MBW0481814.1"/>
    </source>
</evidence>
<accession>A0A9Q3CAY5</accession>
<feature type="compositionally biased region" description="Basic and acidic residues" evidence="2">
    <location>
        <begin position="1174"/>
        <end position="1185"/>
    </location>
</feature>